<organism evidence="1 2">
    <name type="scientific">Myxococcus xanthus</name>
    <dbReference type="NCBI Taxonomy" id="34"/>
    <lineage>
        <taxon>Bacteria</taxon>
        <taxon>Pseudomonadati</taxon>
        <taxon>Myxococcota</taxon>
        <taxon>Myxococcia</taxon>
        <taxon>Myxococcales</taxon>
        <taxon>Cystobacterineae</taxon>
        <taxon>Myxococcaceae</taxon>
        <taxon>Myxococcus</taxon>
    </lineage>
</organism>
<reference evidence="1 2" key="1">
    <citation type="submission" date="2020-05" db="EMBL/GenBank/DDBJ databases">
        <authorList>
            <person name="Whitworth D."/>
        </authorList>
    </citation>
    <scope>NUCLEOTIDE SEQUENCE [LARGE SCALE GENOMIC DNA]</scope>
    <source>
        <strain evidence="1 2">AM005</strain>
    </source>
</reference>
<gene>
    <name evidence="1" type="ORF">HNV28_19015</name>
</gene>
<dbReference type="RefSeq" id="WP_171442568.1">
    <property type="nucleotide sequence ID" value="NZ_JABFNS010000009.1"/>
</dbReference>
<dbReference type="EMBL" id="JABFNT010000057">
    <property type="protein sequence ID" value="NOJ80397.1"/>
    <property type="molecule type" value="Genomic_DNA"/>
</dbReference>
<evidence type="ECO:0000313" key="1">
    <source>
        <dbReference type="EMBL" id="NOJ80397.1"/>
    </source>
</evidence>
<dbReference type="AlphaFoldDB" id="A0A7Y4MSE4"/>
<protein>
    <submittedName>
        <fullName evidence="1">Uncharacterized protein</fullName>
    </submittedName>
</protein>
<accession>A0A7Y4MSE4</accession>
<comment type="caution">
    <text evidence="1">The sequence shown here is derived from an EMBL/GenBank/DDBJ whole genome shotgun (WGS) entry which is preliminary data.</text>
</comment>
<evidence type="ECO:0000313" key="2">
    <source>
        <dbReference type="Proteomes" id="UP000533080"/>
    </source>
</evidence>
<proteinExistence type="predicted"/>
<dbReference type="Proteomes" id="UP000533080">
    <property type="component" value="Unassembled WGS sequence"/>
</dbReference>
<name>A0A7Y4MSE4_MYXXA</name>
<sequence length="101" mass="10649">MITVLIAGANSPGPEIGAPEMAAILKKASSQLPGTQVVKAELTQVTVPTPNGNSYSWPTVGVLRFSEPQSTETLDAAVKLVADILEAENFEVKAMYEYGAK</sequence>